<dbReference type="SMART" id="SM00283">
    <property type="entry name" value="MA"/>
    <property type="match status" value="1"/>
</dbReference>
<dbReference type="GO" id="GO:0007165">
    <property type="term" value="P:signal transduction"/>
    <property type="evidence" value="ECO:0007669"/>
    <property type="project" value="UniProtKB-KW"/>
</dbReference>
<accession>G0EMT8</accession>
<dbReference type="KEGG" id="bip:Bint_2373"/>
<keyword evidence="4" id="KW-0812">Transmembrane</keyword>
<proteinExistence type="inferred from homology"/>
<dbReference type="GO" id="GO:0016020">
    <property type="term" value="C:membrane"/>
    <property type="evidence" value="ECO:0007669"/>
    <property type="project" value="InterPro"/>
</dbReference>
<keyword evidence="4" id="KW-0472">Membrane</keyword>
<feature type="transmembrane region" description="Helical" evidence="4">
    <location>
        <begin position="273"/>
        <end position="298"/>
    </location>
</feature>
<dbReference type="Gene3D" id="3.30.450.20">
    <property type="entry name" value="PAS domain"/>
    <property type="match status" value="2"/>
</dbReference>
<organism evidence="6 7">
    <name type="scientific">Brachyspira intermedia (strain ATCC 51140 / PWS/A)</name>
    <name type="common">Serpulina intermedia</name>
    <dbReference type="NCBI Taxonomy" id="1045858"/>
    <lineage>
        <taxon>Bacteria</taxon>
        <taxon>Pseudomonadati</taxon>
        <taxon>Spirochaetota</taxon>
        <taxon>Spirochaetia</taxon>
        <taxon>Brachyspirales</taxon>
        <taxon>Brachyspiraceae</taxon>
        <taxon>Brachyspira</taxon>
    </lineage>
</organism>
<dbReference type="PANTHER" id="PTHR43531:SF11">
    <property type="entry name" value="METHYL-ACCEPTING CHEMOTAXIS PROTEIN 3"/>
    <property type="match status" value="1"/>
</dbReference>
<evidence type="ECO:0000313" key="7">
    <source>
        <dbReference type="Proteomes" id="UP000008522"/>
    </source>
</evidence>
<evidence type="ECO:0000313" key="6">
    <source>
        <dbReference type="EMBL" id="AEM22979.1"/>
    </source>
</evidence>
<dbReference type="eggNOG" id="COG0840">
    <property type="taxonomic scope" value="Bacteria"/>
</dbReference>
<dbReference type="Gene3D" id="1.10.287.950">
    <property type="entry name" value="Methyl-accepting chemotaxis protein"/>
    <property type="match status" value="1"/>
</dbReference>
<comment type="similarity">
    <text evidence="2">Belongs to the methyl-accepting chemotaxis (MCP) protein family.</text>
</comment>
<keyword evidence="4" id="KW-1133">Transmembrane helix</keyword>
<dbReference type="PANTHER" id="PTHR43531">
    <property type="entry name" value="PROTEIN ICFG"/>
    <property type="match status" value="1"/>
</dbReference>
<dbReference type="InterPro" id="IPR051310">
    <property type="entry name" value="MCP_chemotaxis"/>
</dbReference>
<keyword evidence="7" id="KW-1185">Reference proteome</keyword>
<keyword evidence="3" id="KW-0807">Transducer</keyword>
<evidence type="ECO:0000256" key="2">
    <source>
        <dbReference type="ARBA" id="ARBA00029447"/>
    </source>
</evidence>
<dbReference type="AlphaFoldDB" id="G0EMT8"/>
<protein>
    <submittedName>
        <fullName evidence="6">Methyl-accepting chemotaxis sensory transducer</fullName>
    </submittedName>
</protein>
<name>G0EMT8_BRAIP</name>
<evidence type="ECO:0000256" key="3">
    <source>
        <dbReference type="PROSITE-ProRule" id="PRU00284"/>
    </source>
</evidence>
<keyword evidence="1" id="KW-0145">Chemotaxis</keyword>
<dbReference type="PROSITE" id="PS50111">
    <property type="entry name" value="CHEMOTAXIS_TRANSDUC_2"/>
    <property type="match status" value="1"/>
</dbReference>
<dbReference type="InterPro" id="IPR029151">
    <property type="entry name" value="Sensor-like_sf"/>
</dbReference>
<gene>
    <name evidence="6" type="ordered locus">Bint_2373</name>
</gene>
<dbReference type="Pfam" id="PF00015">
    <property type="entry name" value="MCPsignal"/>
    <property type="match status" value="1"/>
</dbReference>
<dbReference type="Pfam" id="PF22673">
    <property type="entry name" value="MCP-like_PDC_1"/>
    <property type="match status" value="1"/>
</dbReference>
<dbReference type="EMBL" id="CP002874">
    <property type="protein sequence ID" value="AEM22979.1"/>
    <property type="molecule type" value="Genomic_DNA"/>
</dbReference>
<dbReference type="SUPFAM" id="SSF58104">
    <property type="entry name" value="Methyl-accepting chemotaxis protein (MCP) signaling domain"/>
    <property type="match status" value="1"/>
</dbReference>
<evidence type="ECO:0000256" key="4">
    <source>
        <dbReference type="SAM" id="Phobius"/>
    </source>
</evidence>
<feature type="transmembrane region" description="Helical" evidence="4">
    <location>
        <begin position="9"/>
        <end position="33"/>
    </location>
</feature>
<reference evidence="6 7" key="1">
    <citation type="journal article" date="2011" name="BMC Genomics">
        <title>Complete genome sequence of Brachyspira intermedia reveals unique genomic features in Brachyspira species and phage-mediated horizontal gene transfer.</title>
        <authorList>
            <person name="Hafstrom T."/>
            <person name="Jansson D.S."/>
            <person name="Segerman B."/>
        </authorList>
    </citation>
    <scope>NUCLEOTIDE SEQUENCE [LARGE SCALE GENOMIC DNA]</scope>
    <source>
        <strain evidence="7">ATCC 51140 / PWS/A</strain>
    </source>
</reference>
<sequence length="607" mass="67874">MIMKNRIRLILSFTIPYIIFISIIAVILLSIFIPLNKEFYFNRISLNVELAKSDIESRVDDIVNSLTFLSSYAEIGINTPNIAQSITNVKKFGNYFDVFYCNTVPYSRGGTFISSRITYPSNYDQTAREWYINASKSQNSLYITAPYIDFNSGNLVITFINKIMINNRLAGYFGIDFDNMNTVIRNANNDFIDSINVITEDGLYITHENNEYLMNPKMLVFNDNLFSSYKNNMEDSGIYIKDNYWYTVKKVNNAPWYIAVKGDASYYFGLIRYLILFLIAFGILFIIGELIIVSISLIPISDRLDDIIVSLENMANGDFTSRIKEHKLMDSSARRLSSVMEKMQRNIGKTMYKIKTGVEEVNKNGEAIANVSIELSNKANEQSVSLNNLIDAINSISSSIEYASKKTDYAKTMSDESFENTKIGVKMIGEIKDNMNEITEASNQIAHIIETIQAIASQTNILALNAAVEAARAGDQGRGFAVVASEVRSLAQTVTNSADNITSIVEGAVSKIEHGSEFVSKSSEVLNSIESSSLESSNSLSEIYKMSNDKKSGIDNINNIVAKINDITMSNAKFANESAESSVKASKIVNEIVDELSFFQFKSSNKD</sequence>
<dbReference type="SUPFAM" id="SSF103190">
    <property type="entry name" value="Sensory domain-like"/>
    <property type="match status" value="1"/>
</dbReference>
<dbReference type="CDD" id="cd18774">
    <property type="entry name" value="PDC2_HK_sensor"/>
    <property type="match status" value="1"/>
</dbReference>
<dbReference type="HOGENOM" id="CLU_000445_107_12_12"/>
<dbReference type="GO" id="GO:0006935">
    <property type="term" value="P:chemotaxis"/>
    <property type="evidence" value="ECO:0007669"/>
    <property type="project" value="UniProtKB-KW"/>
</dbReference>
<evidence type="ECO:0000259" key="5">
    <source>
        <dbReference type="PROSITE" id="PS50111"/>
    </source>
</evidence>
<dbReference type="InterPro" id="IPR004089">
    <property type="entry name" value="MCPsignal_dom"/>
</dbReference>
<feature type="domain" description="Methyl-accepting transducer" evidence="5">
    <location>
        <begin position="357"/>
        <end position="586"/>
    </location>
</feature>
<evidence type="ECO:0000256" key="1">
    <source>
        <dbReference type="ARBA" id="ARBA00022500"/>
    </source>
</evidence>
<dbReference type="Proteomes" id="UP000008522">
    <property type="component" value="Chromosome"/>
</dbReference>
<dbReference type="PATRIC" id="fig|1045858.4.peg.2376"/>